<keyword evidence="7" id="KW-0325">Glycoprotein</keyword>
<dbReference type="EMBL" id="JAHFXS010008811">
    <property type="protein sequence ID" value="KAG9919062.1"/>
    <property type="molecule type" value="Genomic_DNA"/>
</dbReference>
<keyword evidence="10" id="KW-0624">Polysaccharide degradation</keyword>
<proteinExistence type="inferred from homology"/>
<dbReference type="InterPro" id="IPR001764">
    <property type="entry name" value="Glyco_hydro_3_N"/>
</dbReference>
<evidence type="ECO:0000256" key="6">
    <source>
        <dbReference type="ARBA" id="ARBA00022801"/>
    </source>
</evidence>
<sequence length="274" mass="28973">QGAGKGEWATAYEKARALVASMTDFEKNNITYGYTSTTNGCGGNSGSAPRVGFPGLCLSDAGNGLRATDGVTGFASGVHVGATWNRNLAYQRAHYMGAEFKAKGVNVLLGPVVGPLGRVAEGGRNWEGFSNDPYLAGSLTFETIQGMQNSVVACIKHLIGNEQELDRNPAGNNASMSANIDDKTLHEMYLWPFQDAVHAGVGSAMCSYQRVNNSYSCQNSKVMNGLFKGELGFEGFIVSDWGAQHSGVASAEAGLDMAMPSSTYWQNGNLSQAV</sequence>
<reference evidence="12" key="2">
    <citation type="submission" date="2021-08" db="EMBL/GenBank/DDBJ databases">
        <authorList>
            <person name="Gostincar C."/>
            <person name="Sun X."/>
            <person name="Song Z."/>
            <person name="Gunde-Cimerman N."/>
        </authorList>
    </citation>
    <scope>NUCLEOTIDE SEQUENCE</scope>
    <source>
        <strain evidence="12">EXF-9298</strain>
    </source>
</reference>
<protein>
    <recommendedName>
        <fullName evidence="4">beta-glucosidase</fullName>
        <ecNumber evidence="4">3.2.1.21</ecNumber>
    </recommendedName>
</protein>
<evidence type="ECO:0000256" key="9">
    <source>
        <dbReference type="ARBA" id="ARBA00023295"/>
    </source>
</evidence>
<evidence type="ECO:0000256" key="8">
    <source>
        <dbReference type="ARBA" id="ARBA00023277"/>
    </source>
</evidence>
<dbReference type="InterPro" id="IPR017853">
    <property type="entry name" value="GH"/>
</dbReference>
<gene>
    <name evidence="12" type="ORF">KCU98_g22551</name>
</gene>
<evidence type="ECO:0000256" key="10">
    <source>
        <dbReference type="ARBA" id="ARBA00023326"/>
    </source>
</evidence>
<evidence type="ECO:0000256" key="1">
    <source>
        <dbReference type="ARBA" id="ARBA00000448"/>
    </source>
</evidence>
<evidence type="ECO:0000259" key="11">
    <source>
        <dbReference type="Pfam" id="PF00933"/>
    </source>
</evidence>
<evidence type="ECO:0000256" key="2">
    <source>
        <dbReference type="ARBA" id="ARBA00004987"/>
    </source>
</evidence>
<dbReference type="GO" id="GO:0008422">
    <property type="term" value="F:beta-glucosidase activity"/>
    <property type="evidence" value="ECO:0007669"/>
    <property type="project" value="UniProtKB-EC"/>
</dbReference>
<dbReference type="SUPFAM" id="SSF51445">
    <property type="entry name" value="(Trans)glycosidases"/>
    <property type="match status" value="1"/>
</dbReference>
<dbReference type="PRINTS" id="PR00133">
    <property type="entry name" value="GLHYDRLASE3"/>
</dbReference>
<evidence type="ECO:0000256" key="7">
    <source>
        <dbReference type="ARBA" id="ARBA00023180"/>
    </source>
</evidence>
<keyword evidence="6 12" id="KW-0378">Hydrolase</keyword>
<evidence type="ECO:0000256" key="5">
    <source>
        <dbReference type="ARBA" id="ARBA00022729"/>
    </source>
</evidence>
<organism evidence="12 13">
    <name type="scientific">Aureobasidium melanogenum</name>
    <name type="common">Aureobasidium pullulans var. melanogenum</name>
    <dbReference type="NCBI Taxonomy" id="46634"/>
    <lineage>
        <taxon>Eukaryota</taxon>
        <taxon>Fungi</taxon>
        <taxon>Dikarya</taxon>
        <taxon>Ascomycota</taxon>
        <taxon>Pezizomycotina</taxon>
        <taxon>Dothideomycetes</taxon>
        <taxon>Dothideomycetidae</taxon>
        <taxon>Dothideales</taxon>
        <taxon>Saccotheciaceae</taxon>
        <taxon>Aureobasidium</taxon>
    </lineage>
</organism>
<dbReference type="GO" id="GO:0009251">
    <property type="term" value="P:glucan catabolic process"/>
    <property type="evidence" value="ECO:0007669"/>
    <property type="project" value="TreeGrafter"/>
</dbReference>
<comment type="similarity">
    <text evidence="3">Belongs to the glycosyl hydrolase 3 family.</text>
</comment>
<dbReference type="Proteomes" id="UP000729357">
    <property type="component" value="Unassembled WGS sequence"/>
</dbReference>
<comment type="catalytic activity">
    <reaction evidence="1">
        <text>Hydrolysis of terminal, non-reducing beta-D-glucosyl residues with release of beta-D-glucose.</text>
        <dbReference type="EC" id="3.2.1.21"/>
    </reaction>
</comment>
<evidence type="ECO:0000256" key="3">
    <source>
        <dbReference type="ARBA" id="ARBA00005336"/>
    </source>
</evidence>
<dbReference type="EC" id="3.2.1.21" evidence="4"/>
<accession>A0A9P8JEX0</accession>
<dbReference type="Gene3D" id="3.20.20.300">
    <property type="entry name" value="Glycoside hydrolase, family 3, N-terminal domain"/>
    <property type="match status" value="1"/>
</dbReference>
<keyword evidence="8" id="KW-0119">Carbohydrate metabolism</keyword>
<comment type="caution">
    <text evidence="12">The sequence shown here is derived from an EMBL/GenBank/DDBJ whole genome shotgun (WGS) entry which is preliminary data.</text>
</comment>
<dbReference type="InterPro" id="IPR050288">
    <property type="entry name" value="Cellulose_deg_GH3"/>
</dbReference>
<feature type="domain" description="Glycoside hydrolase family 3 N-terminal" evidence="11">
    <location>
        <begin position="50"/>
        <end position="266"/>
    </location>
</feature>
<dbReference type="Pfam" id="PF00933">
    <property type="entry name" value="Glyco_hydro_3"/>
    <property type="match status" value="1"/>
</dbReference>
<feature type="non-terminal residue" evidence="12">
    <location>
        <position position="1"/>
    </location>
</feature>
<name>A0A9P8JEX0_AURME</name>
<evidence type="ECO:0000256" key="4">
    <source>
        <dbReference type="ARBA" id="ARBA00012744"/>
    </source>
</evidence>
<keyword evidence="5" id="KW-0732">Signal</keyword>
<dbReference type="FunFam" id="3.20.20.300:FF:000002">
    <property type="entry name" value="Probable beta-glucosidase"/>
    <property type="match status" value="1"/>
</dbReference>
<evidence type="ECO:0000313" key="12">
    <source>
        <dbReference type="EMBL" id="KAG9919062.1"/>
    </source>
</evidence>
<dbReference type="PANTHER" id="PTHR42715:SF5">
    <property type="entry name" value="BETA-GLUCOSIDASE M-RELATED"/>
    <property type="match status" value="1"/>
</dbReference>
<comment type="pathway">
    <text evidence="2">Glycan metabolism; cellulose degradation.</text>
</comment>
<reference evidence="12" key="1">
    <citation type="journal article" date="2021" name="J Fungi (Basel)">
        <title>Virulence traits and population genomics of the black yeast Aureobasidium melanogenum.</title>
        <authorList>
            <person name="Cernosa A."/>
            <person name="Sun X."/>
            <person name="Gostincar C."/>
            <person name="Fang C."/>
            <person name="Gunde-Cimerman N."/>
            <person name="Song Z."/>
        </authorList>
    </citation>
    <scope>NUCLEOTIDE SEQUENCE</scope>
    <source>
        <strain evidence="12">EXF-9298</strain>
    </source>
</reference>
<evidence type="ECO:0000313" key="13">
    <source>
        <dbReference type="Proteomes" id="UP000729357"/>
    </source>
</evidence>
<dbReference type="PANTHER" id="PTHR42715">
    <property type="entry name" value="BETA-GLUCOSIDASE"/>
    <property type="match status" value="1"/>
</dbReference>
<feature type="non-terminal residue" evidence="12">
    <location>
        <position position="274"/>
    </location>
</feature>
<dbReference type="InterPro" id="IPR036962">
    <property type="entry name" value="Glyco_hydro_3_N_sf"/>
</dbReference>
<dbReference type="AlphaFoldDB" id="A0A9P8JEX0"/>
<keyword evidence="13" id="KW-1185">Reference proteome</keyword>
<keyword evidence="9" id="KW-0326">Glycosidase</keyword>